<reference evidence="1" key="1">
    <citation type="submission" date="2018-06" db="EMBL/GenBank/DDBJ databases">
        <authorList>
            <consortium name="PulseNet: The National Subtyping Network for Foodborne Disease Surveillance"/>
            <person name="Tarr C.L."/>
            <person name="Trees E."/>
            <person name="Katz L.S."/>
            <person name="Carleton-Romer H.A."/>
            <person name="Stroika S."/>
            <person name="Kucerova Z."/>
            <person name="Roache K.F."/>
            <person name="Sabol A.L."/>
            <person name="Besser J."/>
            <person name="Gerner-Smidt P."/>
        </authorList>
    </citation>
    <scope>NUCLEOTIDE SEQUENCE</scope>
    <source>
        <strain evidence="1">PNUSAS037973</strain>
    </source>
</reference>
<sequence>MDDDNMKLRVVYDGPALDNNEMDVRDLAPALLALSDVFDEAARTIYGKDVRISVKVNASFRAGSFGVDLIASSSFTQHLINLFAGNAATATCNIIGLVGFGCVTGKAIKKGVTQFITWINGRKIKSVDPLPDGKVRVTIDEEEQIFDLLVLELYQNYKLRQSLERVIFTPLEREGINNFAVTLDGGESFVSISKSESILFKVGSPDDRKISESVTEKALQLIDISFNEDHKWRFNDGTSTFHALVSDKKFISDIDSQAINFAKGDILLVSLKITQYLQLGGIKTSYEVIQVKEIINPARQIDLPLEE</sequence>
<comment type="caution">
    <text evidence="1">The sequence shown here is derived from an EMBL/GenBank/DDBJ whole genome shotgun (WGS) entry which is preliminary data.</text>
</comment>
<name>A0A5U0QM93_SALER</name>
<proteinExistence type="predicted"/>
<accession>A0A5U0QM93</accession>
<dbReference type="AlphaFoldDB" id="A0A5U0QM93"/>
<protein>
    <submittedName>
        <fullName evidence="1">Uncharacterized protein</fullName>
    </submittedName>
</protein>
<dbReference type="EMBL" id="AAGIRW010000032">
    <property type="protein sequence ID" value="EBO4964918.1"/>
    <property type="molecule type" value="Genomic_DNA"/>
</dbReference>
<evidence type="ECO:0000313" key="1">
    <source>
        <dbReference type="EMBL" id="EBO4964918.1"/>
    </source>
</evidence>
<gene>
    <name evidence="1" type="ORF">DO374_09945</name>
</gene>
<organism evidence="1">
    <name type="scientific">Salmonella enterica</name>
    <name type="common">Salmonella choleraesuis</name>
    <dbReference type="NCBI Taxonomy" id="28901"/>
    <lineage>
        <taxon>Bacteria</taxon>
        <taxon>Pseudomonadati</taxon>
        <taxon>Pseudomonadota</taxon>
        <taxon>Gammaproteobacteria</taxon>
        <taxon>Enterobacterales</taxon>
        <taxon>Enterobacteriaceae</taxon>
        <taxon>Salmonella</taxon>
    </lineage>
</organism>